<proteinExistence type="predicted"/>
<dbReference type="EMBL" id="OE003001">
    <property type="protein sequence ID" value="CAD7459600.1"/>
    <property type="molecule type" value="Genomic_DNA"/>
</dbReference>
<feature type="domain" description="CHAT" evidence="2">
    <location>
        <begin position="6"/>
        <end position="243"/>
    </location>
</feature>
<name>A0A7R9IJZ7_9NEOP</name>
<evidence type="ECO:0000256" key="1">
    <source>
        <dbReference type="SAM" id="MobiDB-lite"/>
    </source>
</evidence>
<feature type="compositionally biased region" description="Low complexity" evidence="1">
    <location>
        <begin position="467"/>
        <end position="479"/>
    </location>
</feature>
<dbReference type="PANTHER" id="PTHR10098">
    <property type="entry name" value="RAPSYN-RELATED"/>
    <property type="match status" value="1"/>
</dbReference>
<evidence type="ECO:0000259" key="3">
    <source>
        <dbReference type="Pfam" id="PF26117"/>
    </source>
</evidence>
<dbReference type="InterPro" id="IPR024983">
    <property type="entry name" value="CHAT_dom"/>
</dbReference>
<feature type="compositionally biased region" description="Polar residues" evidence="1">
    <location>
        <begin position="98"/>
        <end position="107"/>
    </location>
</feature>
<evidence type="ECO:0000259" key="2">
    <source>
        <dbReference type="Pfam" id="PF12770"/>
    </source>
</evidence>
<dbReference type="AlphaFoldDB" id="A0A7R9IJZ7"/>
<feature type="region of interest" description="Disordered" evidence="1">
    <location>
        <begin position="1013"/>
        <end position="1039"/>
    </location>
</feature>
<gene>
    <name evidence="4" type="ORF">TTEB3V08_LOCUS7549</name>
</gene>
<feature type="region of interest" description="Disordered" evidence="1">
    <location>
        <begin position="467"/>
        <end position="493"/>
    </location>
</feature>
<dbReference type="PANTHER" id="PTHR10098:SF108">
    <property type="entry name" value="TETRATRICOPEPTIDE REPEAT PROTEIN 28"/>
    <property type="match status" value="1"/>
</dbReference>
<feature type="compositionally biased region" description="Pro residues" evidence="1">
    <location>
        <begin position="687"/>
        <end position="696"/>
    </location>
</feature>
<evidence type="ECO:0008006" key="5">
    <source>
        <dbReference type="Google" id="ProtNLM"/>
    </source>
</evidence>
<protein>
    <recommendedName>
        <fullName evidence="5">CHAT domain-containing protein</fullName>
    </recommendedName>
</protein>
<evidence type="ECO:0000313" key="4">
    <source>
        <dbReference type="EMBL" id="CAD7459600.1"/>
    </source>
</evidence>
<dbReference type="Pfam" id="PF26117">
    <property type="entry name" value="TTC28_C"/>
    <property type="match status" value="1"/>
</dbReference>
<feature type="domain" description="TTC28 C-terminal" evidence="3">
    <location>
        <begin position="357"/>
        <end position="461"/>
    </location>
</feature>
<feature type="compositionally biased region" description="Basic and acidic residues" evidence="1">
    <location>
        <begin position="1028"/>
        <end position="1038"/>
    </location>
</feature>
<organism evidence="4">
    <name type="scientific">Timema tahoe</name>
    <dbReference type="NCBI Taxonomy" id="61484"/>
    <lineage>
        <taxon>Eukaryota</taxon>
        <taxon>Metazoa</taxon>
        <taxon>Ecdysozoa</taxon>
        <taxon>Arthropoda</taxon>
        <taxon>Hexapoda</taxon>
        <taxon>Insecta</taxon>
        <taxon>Pterygota</taxon>
        <taxon>Neoptera</taxon>
        <taxon>Polyneoptera</taxon>
        <taxon>Phasmatodea</taxon>
        <taxon>Timematodea</taxon>
        <taxon>Timematoidea</taxon>
        <taxon>Timematidae</taxon>
        <taxon>Timema</taxon>
    </lineage>
</organism>
<sequence>MDQSQQNMNMSALVVGNPSVPCSVTEQWGWGAIPYAEQEAAMVAEMLQAKALVTSQATKEAVLHQIGEAECVHLATHVSWKLSAIVLSPGNMVDSQQPKRFFSSSSDQGHDPTDEESSEVSSAMELPALSDFLLTAADLLTLQLSARLVVVNSSHTRDYHGWASSDGLIGLTRALLAAGAQCVLVSLWPVPDTATKILLRAFYSALLQGLRVSRALAEAMLTVQHTKHFAHPANWSGFMLVGADVRLSNKVALMGQALCELLKTPDKCRDALRVTLHLVEKSLQRIHRGQKNAMYTTQKSIENKVGHVSGWKDLLMSVGFRFEPASNGIPSSVFFPQSDPEERLTQCSASLQALLGLTSTTLNALSKLIANIGVADDIIGVIRQVIGQFTMKNIETESIEIPINVKLWRVPGCHELLASLGFDLMEVGQDEVTLRTGKQANRRNIQFVLQALLALFDTQEAPKSLSLESSSSLESLTSLDGDEEGLHGIHSRSPPVVNLPHTMIVAPHPPLPFGYSRPALLPGHRSSGGAFTSYVRRRGEPDGRTACAGENGVTTVPTKVNLAPTGPTKVSLAPTVNKIVSRPGGGGESDAAFTPSPPVTLQQPDTSSCIATLTLAHQARIRNLYNNGCDSLPPPADELGDPCVPHGVYHRRPDSSSSASSVTDWEGNGHLTVLRRTGQLQSRSTHPLPPPLPPPRQSHTVTHPPPLVDSLHPLPPLSLYNNVKNINFGFESHSSDSDFGGPVETMYQIERTNTNYINSSTLKISTSSCNNINESSKLQPSVIDRLSVRTELSGLGIPISRKSVVLSQTNETSLQKGNVLDASLRLHYFSLDSQEDGVENHLGPVSKGFEEASDDINPVNSASSLSTNDQRVAGNSIQDQIIATQLRRLNQELTPTISDVYHERNIGLGLAPPLSKLLLPNARTCQKNIIKDLHLHEAESKGGELATELDSLGLLSIPSEESLDVNKSMDSGNNTKNMSSNIMNSPWLYTSGFPQLQLSSAVLPGSELLTATVEHENKPRIGSPCSELSRRDEGDGRSIADSQCSAGSYKKLCNNTGNSVQTSSLYFDKDICEPKNQPRVVDKVTANWSTNWGSSKLIDNTLVNMCEKKWSTDK</sequence>
<feature type="region of interest" description="Disordered" evidence="1">
    <location>
        <begin position="98"/>
        <end position="120"/>
    </location>
</feature>
<reference evidence="4" key="1">
    <citation type="submission" date="2020-11" db="EMBL/GenBank/DDBJ databases">
        <authorList>
            <person name="Tran Van P."/>
        </authorList>
    </citation>
    <scope>NUCLEOTIDE SEQUENCE</scope>
</reference>
<accession>A0A7R9IJZ7</accession>
<dbReference type="Pfam" id="PF12770">
    <property type="entry name" value="CHAT"/>
    <property type="match status" value="1"/>
</dbReference>
<feature type="region of interest" description="Disordered" evidence="1">
    <location>
        <begin position="677"/>
        <end position="704"/>
    </location>
</feature>
<dbReference type="InterPro" id="IPR058900">
    <property type="entry name" value="TTC28_C"/>
</dbReference>